<keyword evidence="3" id="KW-1185">Reference proteome</keyword>
<dbReference type="Gene3D" id="3.40.50.150">
    <property type="entry name" value="Vaccinia Virus protein VP39"/>
    <property type="match status" value="1"/>
</dbReference>
<accession>A0A2W2BZ48</accession>
<evidence type="ECO:0000313" key="3">
    <source>
        <dbReference type="Proteomes" id="UP000248627"/>
    </source>
</evidence>
<proteinExistence type="predicted"/>
<evidence type="ECO:0000256" key="1">
    <source>
        <dbReference type="SAM" id="MobiDB-lite"/>
    </source>
</evidence>
<feature type="region of interest" description="Disordered" evidence="1">
    <location>
        <begin position="298"/>
        <end position="335"/>
    </location>
</feature>
<reference evidence="2 3" key="1">
    <citation type="submission" date="2018-01" db="EMBL/GenBank/DDBJ databases">
        <title>Draft genome sequence of Jishengella endophytica.</title>
        <authorList>
            <person name="Sahin N."/>
            <person name="Ay H."/>
            <person name="Saygin H."/>
        </authorList>
    </citation>
    <scope>NUCLEOTIDE SEQUENCE [LARGE SCALE GENOMIC DNA]</scope>
    <source>
        <strain evidence="2 3">DSM 45430</strain>
    </source>
</reference>
<dbReference type="EMBL" id="POTX01000138">
    <property type="protein sequence ID" value="PZF92595.1"/>
    <property type="molecule type" value="Genomic_DNA"/>
</dbReference>
<gene>
    <name evidence="2" type="ORF">C1I93_19235</name>
</gene>
<dbReference type="OrthoDB" id="3755682at2"/>
<dbReference type="InterPro" id="IPR029063">
    <property type="entry name" value="SAM-dependent_MTases_sf"/>
</dbReference>
<evidence type="ECO:0000313" key="2">
    <source>
        <dbReference type="EMBL" id="PZF92595.1"/>
    </source>
</evidence>
<name>A0A2W2BZ48_9ACTN</name>
<protein>
    <recommendedName>
        <fullName evidence="4">Class I SAM-dependent methyltransferase</fullName>
    </recommendedName>
</protein>
<sequence>MLTWSDRPEENGDRPLAALAARLVPAGARVLLAGAHDPVVLDALTHAHVTCLLRGYPDAAAVTDRVDRVVVGGPAGLPADAEYDVVIAGAGLDTIESVEGPRRGWDEILARLAAALRPDGELLLRVSNPLGLHRLVAAESWYAGRADAEWTVGGVLDTGRPANLDQVRVRLADTGMHAVTCYAAYPRPDLTTALLATDQLVWRTTNALLDAVLHDACSGGFAGRFVLADPARLAVDALHAGRAADLAPSWLVLARRTGSPAASASVEAPGEPATAGLPVALVQLGGVGGAVAEVIDGPSGWHWHRPEPTARTGPTPAPYASREAAHRDPAAPDGPVPDGRLLRSLLLDGCLRRDTPRLRHLLRGYADWLAGQAEDGRLTGAVALAGAEHLVVAGDRFAVLDPTWRPRVPLPVDVVLARTLWRFSADLLTGGYAHPWTDTLDVAGLTVVLGGVAGRDFDRAVVDAAVETEAAVSATVRGLDTDGRVGLTAELRAVTPSDPPPGPRSYQQLREAWRRQGEENTRLAAALKWTEELLTSRERTLRRAEATINLLNGSLSYRFGRLAIAPARLARRGARAAKRRAQAITNREDQT</sequence>
<dbReference type="Proteomes" id="UP000248627">
    <property type="component" value="Unassembled WGS sequence"/>
</dbReference>
<comment type="caution">
    <text evidence="2">The sequence shown here is derived from an EMBL/GenBank/DDBJ whole genome shotgun (WGS) entry which is preliminary data.</text>
</comment>
<evidence type="ECO:0008006" key="4">
    <source>
        <dbReference type="Google" id="ProtNLM"/>
    </source>
</evidence>
<organism evidence="2 3">
    <name type="scientific">Micromonospora endophytica</name>
    <dbReference type="NCBI Taxonomy" id="515350"/>
    <lineage>
        <taxon>Bacteria</taxon>
        <taxon>Bacillati</taxon>
        <taxon>Actinomycetota</taxon>
        <taxon>Actinomycetes</taxon>
        <taxon>Micromonosporales</taxon>
        <taxon>Micromonosporaceae</taxon>
        <taxon>Micromonospora</taxon>
    </lineage>
</organism>
<dbReference type="AlphaFoldDB" id="A0A2W2BZ48"/>
<dbReference type="SUPFAM" id="SSF53335">
    <property type="entry name" value="S-adenosyl-L-methionine-dependent methyltransferases"/>
    <property type="match status" value="1"/>
</dbReference>